<accession>A0A523UTP3</accession>
<dbReference type="EMBL" id="SOJN01000074">
    <property type="protein sequence ID" value="TET45904.1"/>
    <property type="molecule type" value="Genomic_DNA"/>
</dbReference>
<evidence type="ECO:0000256" key="7">
    <source>
        <dbReference type="ARBA" id="ARBA00023237"/>
    </source>
</evidence>
<name>A0A523UTP3_UNCT6</name>
<sequence>MRIFKTLVFVFFLLFPCVVASGQQVVNVTVAGNTNTDGHFIISASGITGGSELKLGVTRDAIKKIYRLGLFSDVDIDTTLVPAGVDVTIRVKEFPVVASVKYTGNKKISDKKLEEETKVVEGEIASSQRILLWKKRILDAYQDKSYLLAEVTDRQIPLEDEQIKLEFLIDEGKRVRIKQITILGNEHFPDNKVEGSMKNREKTWYRSASFSEEEFEEDLYRIVEFYRKRGYADCRVTEHEITYDDAKEWMYITITMDEGKRFRVGNISLEGNEVFGTDLLKRALKYKTGDIYDSEKMEKSLMEMYSIFGEGGYIYASIIPDETVRSDTIIDVHYKVTENNPAHVRKIDIEGNMKTREKVIRREIRILPGDIFKRSLLVKSQRAVFNLGFFEDVLIDSRPSNEEGDIDLIFKVTEKMAGQIGMGVAYSQVDQLTGYLTLSLPNLMGRGESSYIKLERGGRKTNVQVGYTEPWLFDTPLTVGADLFYVTRIRDGYDEKRIGGAVTASRSIPWPEYTRGYWMYRLEDVEYIVDTTSSQAFLDWEGKRRASTTRLTLVRDTRDSFFNATIGTRNMISGEFAGGYLGGQVRYQKYEAESRWYHPLVWKNVIMFRARGGYVGSYQEVEAVPISERFFVGGVGDWGVRGYGDWGRDIGPKSGLNPMGGKIALVLNAEYKIPLTKGVYWLFFADAGNVWEGLREVEFDSRDDMKKSAGFGVRIEIPMMGIMGFDFGYGFDKRYPGWEPHFQIGTAF</sequence>
<dbReference type="PANTHER" id="PTHR12815">
    <property type="entry name" value="SORTING AND ASSEMBLY MACHINERY SAMM50 PROTEIN FAMILY MEMBER"/>
    <property type="match status" value="1"/>
</dbReference>
<evidence type="ECO:0000256" key="3">
    <source>
        <dbReference type="ARBA" id="ARBA00022692"/>
    </source>
</evidence>
<evidence type="ECO:0000256" key="5">
    <source>
        <dbReference type="ARBA" id="ARBA00022737"/>
    </source>
</evidence>
<evidence type="ECO:0000313" key="11">
    <source>
        <dbReference type="EMBL" id="TET45904.1"/>
    </source>
</evidence>
<comment type="subcellular location">
    <subcellularLocation>
        <location evidence="1">Membrane</location>
    </subcellularLocation>
</comment>
<dbReference type="InterPro" id="IPR010827">
    <property type="entry name" value="BamA/TamA_POTRA"/>
</dbReference>
<dbReference type="Pfam" id="PF01103">
    <property type="entry name" value="Omp85"/>
    <property type="match status" value="1"/>
</dbReference>
<dbReference type="Pfam" id="PF07244">
    <property type="entry name" value="POTRA"/>
    <property type="match status" value="4"/>
</dbReference>
<dbReference type="PANTHER" id="PTHR12815:SF47">
    <property type="entry name" value="TRANSLOCATION AND ASSEMBLY MODULE SUBUNIT TAMA"/>
    <property type="match status" value="1"/>
</dbReference>
<keyword evidence="4 9" id="KW-0732">Signal</keyword>
<feature type="chain" id="PRO_5021885743" description="Outer membrane protein assembly factor BamA" evidence="9">
    <location>
        <begin position="21"/>
        <end position="748"/>
    </location>
</feature>
<dbReference type="PIRSF" id="PIRSF006076">
    <property type="entry name" value="OM_assembly_OMP85"/>
    <property type="match status" value="1"/>
</dbReference>
<evidence type="ECO:0000256" key="6">
    <source>
        <dbReference type="ARBA" id="ARBA00023136"/>
    </source>
</evidence>
<gene>
    <name evidence="11" type="primary">bamA</name>
    <name evidence="11" type="ORF">E3J62_06115</name>
</gene>
<dbReference type="InterPro" id="IPR039910">
    <property type="entry name" value="D15-like"/>
</dbReference>
<dbReference type="GO" id="GO:0071709">
    <property type="term" value="P:membrane assembly"/>
    <property type="evidence" value="ECO:0007669"/>
    <property type="project" value="InterPro"/>
</dbReference>
<dbReference type="Gene3D" id="2.40.160.50">
    <property type="entry name" value="membrane protein fhac: a member of the omp85/tpsb transporter family"/>
    <property type="match status" value="1"/>
</dbReference>
<dbReference type="PROSITE" id="PS51779">
    <property type="entry name" value="POTRA"/>
    <property type="match status" value="4"/>
</dbReference>
<dbReference type="Proteomes" id="UP000315525">
    <property type="component" value="Unassembled WGS sequence"/>
</dbReference>
<keyword evidence="3" id="KW-0812">Transmembrane</keyword>
<dbReference type="InterPro" id="IPR023707">
    <property type="entry name" value="OM_assembly_BamA"/>
</dbReference>
<dbReference type="NCBIfam" id="TIGR03303">
    <property type="entry name" value="OM_YaeT"/>
    <property type="match status" value="1"/>
</dbReference>
<proteinExistence type="predicted"/>
<feature type="domain" description="POTRA" evidence="10">
    <location>
        <begin position="262"/>
        <end position="339"/>
    </location>
</feature>
<dbReference type="AlphaFoldDB" id="A0A523UTP3"/>
<organism evidence="11 12">
    <name type="scientific">candidate division TA06 bacterium</name>
    <dbReference type="NCBI Taxonomy" id="2250710"/>
    <lineage>
        <taxon>Bacteria</taxon>
        <taxon>Bacteria division TA06</taxon>
    </lineage>
</organism>
<feature type="domain" description="POTRA" evidence="10">
    <location>
        <begin position="175"/>
        <end position="259"/>
    </location>
</feature>
<evidence type="ECO:0000256" key="9">
    <source>
        <dbReference type="SAM" id="SignalP"/>
    </source>
</evidence>
<protein>
    <recommendedName>
        <fullName evidence="8">Outer membrane protein assembly factor BamA</fullName>
    </recommendedName>
</protein>
<evidence type="ECO:0000256" key="1">
    <source>
        <dbReference type="ARBA" id="ARBA00004370"/>
    </source>
</evidence>
<evidence type="ECO:0000256" key="2">
    <source>
        <dbReference type="ARBA" id="ARBA00022452"/>
    </source>
</evidence>
<reference evidence="11 12" key="1">
    <citation type="submission" date="2019-03" db="EMBL/GenBank/DDBJ databases">
        <title>Metabolic potential of uncultured bacteria and archaea associated with petroleum seepage in deep-sea sediments.</title>
        <authorList>
            <person name="Dong X."/>
            <person name="Hubert C."/>
        </authorList>
    </citation>
    <scope>NUCLEOTIDE SEQUENCE [LARGE SCALE GENOMIC DNA]</scope>
    <source>
        <strain evidence="11">E44_bin18</strain>
    </source>
</reference>
<keyword evidence="6" id="KW-0472">Membrane</keyword>
<feature type="domain" description="POTRA" evidence="10">
    <location>
        <begin position="95"/>
        <end position="172"/>
    </location>
</feature>
<keyword evidence="7" id="KW-0998">Cell outer membrane</keyword>
<dbReference type="InterPro" id="IPR034746">
    <property type="entry name" value="POTRA"/>
</dbReference>
<evidence type="ECO:0000259" key="10">
    <source>
        <dbReference type="PROSITE" id="PS51779"/>
    </source>
</evidence>
<dbReference type="Gene3D" id="3.10.20.310">
    <property type="entry name" value="membrane protein fhac"/>
    <property type="match status" value="5"/>
</dbReference>
<feature type="domain" description="POTRA" evidence="10">
    <location>
        <begin position="342"/>
        <end position="415"/>
    </location>
</feature>
<comment type="caution">
    <text evidence="11">The sequence shown here is derived from an EMBL/GenBank/DDBJ whole genome shotgun (WGS) entry which is preliminary data.</text>
</comment>
<dbReference type="InterPro" id="IPR000184">
    <property type="entry name" value="Bac_surfAg_D15"/>
</dbReference>
<dbReference type="GO" id="GO:0009279">
    <property type="term" value="C:cell outer membrane"/>
    <property type="evidence" value="ECO:0007669"/>
    <property type="project" value="UniProtKB-UniRule"/>
</dbReference>
<keyword evidence="2" id="KW-1134">Transmembrane beta strand</keyword>
<feature type="signal peptide" evidence="9">
    <location>
        <begin position="1"/>
        <end position="20"/>
    </location>
</feature>
<keyword evidence="5" id="KW-0677">Repeat</keyword>
<evidence type="ECO:0000313" key="12">
    <source>
        <dbReference type="Proteomes" id="UP000315525"/>
    </source>
</evidence>
<evidence type="ECO:0000256" key="4">
    <source>
        <dbReference type="ARBA" id="ARBA00022729"/>
    </source>
</evidence>
<evidence type="ECO:0000256" key="8">
    <source>
        <dbReference type="NCBIfam" id="TIGR03303"/>
    </source>
</evidence>